<accession>A0A8R7U5P4</accession>
<evidence type="ECO:0000313" key="4">
    <source>
        <dbReference type="Proteomes" id="UP000015106"/>
    </source>
</evidence>
<dbReference type="PANTHER" id="PTHR32285:SF327">
    <property type="entry name" value="XYLAN O-ACETYLTRANSFERASE 7"/>
    <property type="match status" value="1"/>
</dbReference>
<dbReference type="Gramene" id="TuG1812G0400001579.01.T02">
    <property type="protein sequence ID" value="TuG1812G0400001579.01.T02"/>
    <property type="gene ID" value="TuG1812G0400001579.01"/>
</dbReference>
<dbReference type="Pfam" id="PF13839">
    <property type="entry name" value="PC-Esterase"/>
    <property type="match status" value="1"/>
</dbReference>
<feature type="domain" description="Trichome birefringence-like C-terminal" evidence="2">
    <location>
        <begin position="22"/>
        <end position="93"/>
    </location>
</feature>
<reference evidence="3" key="3">
    <citation type="submission" date="2022-06" db="UniProtKB">
        <authorList>
            <consortium name="EnsemblPlants"/>
        </authorList>
    </citation>
    <scope>IDENTIFICATION</scope>
</reference>
<dbReference type="GO" id="GO:0005794">
    <property type="term" value="C:Golgi apparatus"/>
    <property type="evidence" value="ECO:0007669"/>
    <property type="project" value="TreeGrafter"/>
</dbReference>
<dbReference type="InterPro" id="IPR029962">
    <property type="entry name" value="TBL"/>
</dbReference>
<evidence type="ECO:0000313" key="3">
    <source>
        <dbReference type="EnsemblPlants" id="TuG1812G0400001579.01.T02"/>
    </source>
</evidence>
<name>A0A8R7U5P4_TRIUA</name>
<keyword evidence="4" id="KW-1185">Reference proteome</keyword>
<dbReference type="GO" id="GO:0016413">
    <property type="term" value="F:O-acetyltransferase activity"/>
    <property type="evidence" value="ECO:0007669"/>
    <property type="project" value="InterPro"/>
</dbReference>
<dbReference type="EnsemblPlants" id="TuG1812G0400001579.01.T02">
    <property type="protein sequence ID" value="TuG1812G0400001579.01.T02"/>
    <property type="gene ID" value="TuG1812G0400001579.01"/>
</dbReference>
<dbReference type="Proteomes" id="UP000015106">
    <property type="component" value="Chromosome 4"/>
</dbReference>
<organism evidence="3 4">
    <name type="scientific">Triticum urartu</name>
    <name type="common">Red wild einkorn</name>
    <name type="synonym">Crithodium urartu</name>
    <dbReference type="NCBI Taxonomy" id="4572"/>
    <lineage>
        <taxon>Eukaryota</taxon>
        <taxon>Viridiplantae</taxon>
        <taxon>Streptophyta</taxon>
        <taxon>Embryophyta</taxon>
        <taxon>Tracheophyta</taxon>
        <taxon>Spermatophyta</taxon>
        <taxon>Magnoliopsida</taxon>
        <taxon>Liliopsida</taxon>
        <taxon>Poales</taxon>
        <taxon>Poaceae</taxon>
        <taxon>BOP clade</taxon>
        <taxon>Pooideae</taxon>
        <taxon>Triticodae</taxon>
        <taxon>Triticeae</taxon>
        <taxon>Triticinae</taxon>
        <taxon>Triticum</taxon>
    </lineage>
</organism>
<dbReference type="InterPro" id="IPR026057">
    <property type="entry name" value="TBL_C"/>
</dbReference>
<evidence type="ECO:0000259" key="2">
    <source>
        <dbReference type="Pfam" id="PF13839"/>
    </source>
</evidence>
<dbReference type="PANTHER" id="PTHR32285">
    <property type="entry name" value="PROTEIN TRICHOME BIREFRINGENCE-LIKE 9-RELATED"/>
    <property type="match status" value="1"/>
</dbReference>
<reference evidence="3" key="2">
    <citation type="submission" date="2018-03" db="EMBL/GenBank/DDBJ databases">
        <title>The Triticum urartu genome reveals the dynamic nature of wheat genome evolution.</title>
        <authorList>
            <person name="Ling H."/>
            <person name="Ma B."/>
            <person name="Shi X."/>
            <person name="Liu H."/>
            <person name="Dong L."/>
            <person name="Sun H."/>
            <person name="Cao Y."/>
            <person name="Gao Q."/>
            <person name="Zheng S."/>
            <person name="Li Y."/>
            <person name="Yu Y."/>
            <person name="Du H."/>
            <person name="Qi M."/>
            <person name="Li Y."/>
            <person name="Yu H."/>
            <person name="Cui Y."/>
            <person name="Wang N."/>
            <person name="Chen C."/>
            <person name="Wu H."/>
            <person name="Zhao Y."/>
            <person name="Zhang J."/>
            <person name="Li Y."/>
            <person name="Zhou W."/>
            <person name="Zhang B."/>
            <person name="Hu W."/>
            <person name="Eijk M."/>
            <person name="Tang J."/>
            <person name="Witsenboer H."/>
            <person name="Zhao S."/>
            <person name="Li Z."/>
            <person name="Zhang A."/>
            <person name="Wang D."/>
            <person name="Liang C."/>
        </authorList>
    </citation>
    <scope>NUCLEOTIDE SEQUENCE [LARGE SCALE GENOMIC DNA]</scope>
    <source>
        <strain evidence="3">cv. G1812</strain>
    </source>
</reference>
<sequence length="96" mass="11391">MRNGRRDDSYQRWRWQPSSCDLPRFVARLLLERRRNKRLMFVGDSLKSMVWLVSSAIPSRDQKSLAKFVGPNNSLNVFMAAYYNAVVEFYWELQLG</sequence>
<dbReference type="AlphaFoldDB" id="A0A8R7U5P4"/>
<evidence type="ECO:0000256" key="1">
    <source>
        <dbReference type="ARBA" id="ARBA00007727"/>
    </source>
</evidence>
<proteinExistence type="inferred from homology"/>
<comment type="similarity">
    <text evidence="1">Belongs to the PC-esterase family. TBL subfamily.</text>
</comment>
<reference evidence="4" key="1">
    <citation type="journal article" date="2013" name="Nature">
        <title>Draft genome of the wheat A-genome progenitor Triticum urartu.</title>
        <authorList>
            <person name="Ling H.Q."/>
            <person name="Zhao S."/>
            <person name="Liu D."/>
            <person name="Wang J."/>
            <person name="Sun H."/>
            <person name="Zhang C."/>
            <person name="Fan H."/>
            <person name="Li D."/>
            <person name="Dong L."/>
            <person name="Tao Y."/>
            <person name="Gao C."/>
            <person name="Wu H."/>
            <person name="Li Y."/>
            <person name="Cui Y."/>
            <person name="Guo X."/>
            <person name="Zheng S."/>
            <person name="Wang B."/>
            <person name="Yu K."/>
            <person name="Liang Q."/>
            <person name="Yang W."/>
            <person name="Lou X."/>
            <person name="Chen J."/>
            <person name="Feng M."/>
            <person name="Jian J."/>
            <person name="Zhang X."/>
            <person name="Luo G."/>
            <person name="Jiang Y."/>
            <person name="Liu J."/>
            <person name="Wang Z."/>
            <person name="Sha Y."/>
            <person name="Zhang B."/>
            <person name="Wu H."/>
            <person name="Tang D."/>
            <person name="Shen Q."/>
            <person name="Xue P."/>
            <person name="Zou S."/>
            <person name="Wang X."/>
            <person name="Liu X."/>
            <person name="Wang F."/>
            <person name="Yang Y."/>
            <person name="An X."/>
            <person name="Dong Z."/>
            <person name="Zhang K."/>
            <person name="Zhang X."/>
            <person name="Luo M.C."/>
            <person name="Dvorak J."/>
            <person name="Tong Y."/>
            <person name="Wang J."/>
            <person name="Yang H."/>
            <person name="Li Z."/>
            <person name="Wang D."/>
            <person name="Zhang A."/>
            <person name="Wang J."/>
        </authorList>
    </citation>
    <scope>NUCLEOTIDE SEQUENCE</scope>
    <source>
        <strain evidence="4">cv. G1812</strain>
    </source>
</reference>
<protein>
    <recommendedName>
        <fullName evidence="2">Trichome birefringence-like C-terminal domain-containing protein</fullName>
    </recommendedName>
</protein>